<evidence type="ECO:0000313" key="2">
    <source>
        <dbReference type="Proteomes" id="UP000559626"/>
    </source>
</evidence>
<accession>A0A7Y0ACC7</accession>
<dbReference type="RefSeq" id="WP_169530030.1">
    <property type="nucleotide sequence ID" value="NZ_JABBGH010000001.1"/>
</dbReference>
<proteinExistence type="predicted"/>
<dbReference type="EMBL" id="JABBGH010000001">
    <property type="protein sequence ID" value="NML64751.1"/>
    <property type="molecule type" value="Genomic_DNA"/>
</dbReference>
<dbReference type="AlphaFoldDB" id="A0A7Y0ACC7"/>
<name>A0A7Y0ACC7_9BACT</name>
<gene>
    <name evidence="1" type="ORF">HHL22_05980</name>
</gene>
<organism evidence="1 2">
    <name type="scientific">Hymenobacter polaris</name>
    <dbReference type="NCBI Taxonomy" id="2682546"/>
    <lineage>
        <taxon>Bacteria</taxon>
        <taxon>Pseudomonadati</taxon>
        <taxon>Bacteroidota</taxon>
        <taxon>Cytophagia</taxon>
        <taxon>Cytophagales</taxon>
        <taxon>Hymenobacteraceae</taxon>
        <taxon>Hymenobacter</taxon>
    </lineage>
</organism>
<sequence length="221" mass="26122">MNYKELITRYSDSETKYPLKAERNKKLDELLRDLHIGKSNFTLQEIEEVITKLLSKKLTIRMPLFAQILYPVISQGIKNKEVKAIKLFLSLIQQVYQYQNFTKEHIYDSNSLIQQGLQIDPSDKELLTLQESNIRSYLLYTLHELPIGVLYGQNGASIQECSELLEYLVEYRQLCNKLQLDNSDLINKCKFYYSSYKYYLTNRPLYTDFNDYLAKHSRKGE</sequence>
<keyword evidence="2" id="KW-1185">Reference proteome</keyword>
<dbReference type="Proteomes" id="UP000559626">
    <property type="component" value="Unassembled WGS sequence"/>
</dbReference>
<comment type="caution">
    <text evidence="1">The sequence shown here is derived from an EMBL/GenBank/DDBJ whole genome shotgun (WGS) entry which is preliminary data.</text>
</comment>
<evidence type="ECO:0000313" key="1">
    <source>
        <dbReference type="EMBL" id="NML64751.1"/>
    </source>
</evidence>
<reference evidence="1 2" key="1">
    <citation type="submission" date="2020-04" db="EMBL/GenBank/DDBJ databases">
        <title>Hymenobacter polaris sp. nov., isolated from Arctic soil.</title>
        <authorList>
            <person name="Dahal R.H."/>
        </authorList>
    </citation>
    <scope>NUCLEOTIDE SEQUENCE [LARGE SCALE GENOMIC DNA]</scope>
    <source>
        <strain evidence="1 2">RP-2-7</strain>
    </source>
</reference>
<protein>
    <submittedName>
        <fullName evidence="1">Uncharacterized protein</fullName>
    </submittedName>
</protein>